<gene>
    <name evidence="1" type="ORF">GA0070623_2632</name>
</gene>
<dbReference type="Gene3D" id="1.10.10.2910">
    <property type="match status" value="1"/>
</dbReference>
<reference evidence="2" key="1">
    <citation type="submission" date="2016-06" db="EMBL/GenBank/DDBJ databases">
        <authorList>
            <person name="Varghese N."/>
            <person name="Submissions Spin"/>
        </authorList>
    </citation>
    <scope>NUCLEOTIDE SEQUENCE [LARGE SCALE GENOMIC DNA]</scope>
    <source>
        <strain evidence="2">DSM 44983</strain>
    </source>
</reference>
<keyword evidence="2" id="KW-1185">Reference proteome</keyword>
<protein>
    <submittedName>
        <fullName evidence="1">Uncharacterized protein</fullName>
    </submittedName>
</protein>
<dbReference type="RefSeq" id="WP_084261043.1">
    <property type="nucleotide sequence ID" value="NZ_LRMV01000007.1"/>
</dbReference>
<organism evidence="1 2">
    <name type="scientific">Micromonospora rifamycinica</name>
    <dbReference type="NCBI Taxonomy" id="291594"/>
    <lineage>
        <taxon>Bacteria</taxon>
        <taxon>Bacillati</taxon>
        <taxon>Actinomycetota</taxon>
        <taxon>Actinomycetes</taxon>
        <taxon>Micromonosporales</taxon>
        <taxon>Micromonosporaceae</taxon>
        <taxon>Micromonospora</taxon>
    </lineage>
</organism>
<accession>A0A1C5IK61</accession>
<evidence type="ECO:0000313" key="1">
    <source>
        <dbReference type="EMBL" id="SCG58675.1"/>
    </source>
</evidence>
<dbReference type="AlphaFoldDB" id="A0A1C5IK61"/>
<sequence>MEESELGLWSTRSPDEPARSLASTMVERYDLVPPVNIKALLRDCADLYFEGWPFTGCDALVHGLHLPRPQVFVRNGLPPRRERLTLAHEYGHIKMGWHYGTVGCQAVPSEVAIEAAEGIPGPTHDADDQEREATRFASYLLIPDRHLVPLINNADMGLILDGLDRTGVSADAAFMRLRDLLQPGFLFTFEVKSDRRFYTSPGTVMPTSSSRLRISSLREASADSGTAYVGGRRVDWFRLTDFAAFEPAPGSQSATELLRSAINSHENDPEFQQKLLLSINGVVGGSLSAERARHPEQALALLRHKFDSKPEFQEIVNDPSFDLYLRRKVEEWAVKRGIL</sequence>
<dbReference type="EMBL" id="LT607752">
    <property type="protein sequence ID" value="SCG58675.1"/>
    <property type="molecule type" value="Genomic_DNA"/>
</dbReference>
<evidence type="ECO:0000313" key="2">
    <source>
        <dbReference type="Proteomes" id="UP000198226"/>
    </source>
</evidence>
<proteinExistence type="predicted"/>
<dbReference type="Proteomes" id="UP000198226">
    <property type="component" value="Chromosome I"/>
</dbReference>
<name>A0A1C5IK61_9ACTN</name>